<evidence type="ECO:0000256" key="2">
    <source>
        <dbReference type="ARBA" id="ARBA00022840"/>
    </source>
</evidence>
<organism evidence="5 6">
    <name type="scientific">Roseimaritima ulvae</name>
    <dbReference type="NCBI Taxonomy" id="980254"/>
    <lineage>
        <taxon>Bacteria</taxon>
        <taxon>Pseudomonadati</taxon>
        <taxon>Planctomycetota</taxon>
        <taxon>Planctomycetia</taxon>
        <taxon>Pirellulales</taxon>
        <taxon>Pirellulaceae</taxon>
        <taxon>Roseimaritima</taxon>
    </lineage>
</organism>
<dbReference type="NCBIfam" id="NF038214">
    <property type="entry name" value="IS21_help_AAA"/>
    <property type="match status" value="1"/>
</dbReference>
<gene>
    <name evidence="5" type="primary">dnaC_3</name>
    <name evidence="5" type="ORF">UC8_33340</name>
</gene>
<dbReference type="Proteomes" id="UP000325286">
    <property type="component" value="Chromosome"/>
</dbReference>
<proteinExistence type="predicted"/>
<keyword evidence="6" id="KW-1185">Reference proteome</keyword>
<name>A0A5B9QVB5_9BACT</name>
<evidence type="ECO:0000259" key="4">
    <source>
        <dbReference type="Pfam" id="PF01695"/>
    </source>
</evidence>
<sequence>MNNTISPMLKKLRLSGMNESLEVRLHEASSTGLTHLEFFELMLQDEINIRGDRQIERRIKKANFRDVRRLEDFDFGFNKTIKKNAVYELATGRFVRERRDVLWLGPPGTGKSHLCQSIGLSLIRAGMTVYYRSIFDVVRDFLHDEALDGHERILKRYLEPDLLIIDDMGMKQLPKRSGEYLFEVVMRRHDVRSTMMPSNRPLEEWGKLIGDVPSATAILDRFLHHSEVMQITGRSYRMGNSEKTSNSTKAPTGSATEEA</sequence>
<dbReference type="GO" id="GO:0006260">
    <property type="term" value="P:DNA replication"/>
    <property type="evidence" value="ECO:0007669"/>
    <property type="project" value="TreeGrafter"/>
</dbReference>
<keyword evidence="1" id="KW-0547">Nucleotide-binding</keyword>
<dbReference type="RefSeq" id="WP_168215712.1">
    <property type="nucleotide sequence ID" value="NZ_CP042914.1"/>
</dbReference>
<reference evidence="5 6" key="1">
    <citation type="submission" date="2019-08" db="EMBL/GenBank/DDBJ databases">
        <title>Deep-cultivation of Planctomycetes and their phenomic and genomic characterization uncovers novel biology.</title>
        <authorList>
            <person name="Wiegand S."/>
            <person name="Jogler M."/>
            <person name="Boedeker C."/>
            <person name="Pinto D."/>
            <person name="Vollmers J."/>
            <person name="Rivas-Marin E."/>
            <person name="Kohn T."/>
            <person name="Peeters S.H."/>
            <person name="Heuer A."/>
            <person name="Rast P."/>
            <person name="Oberbeckmann S."/>
            <person name="Bunk B."/>
            <person name="Jeske O."/>
            <person name="Meyerdierks A."/>
            <person name="Storesund J.E."/>
            <person name="Kallscheuer N."/>
            <person name="Luecker S."/>
            <person name="Lage O.M."/>
            <person name="Pohl T."/>
            <person name="Merkel B.J."/>
            <person name="Hornburger P."/>
            <person name="Mueller R.-W."/>
            <person name="Bruemmer F."/>
            <person name="Labrenz M."/>
            <person name="Spormann A.M."/>
            <person name="Op den Camp H."/>
            <person name="Overmann J."/>
            <person name="Amann R."/>
            <person name="Jetten M.S.M."/>
            <person name="Mascher T."/>
            <person name="Medema M.H."/>
            <person name="Devos D.P."/>
            <person name="Kaster A.-K."/>
            <person name="Ovreas L."/>
            <person name="Rohde M."/>
            <person name="Galperin M.Y."/>
            <person name="Jogler C."/>
        </authorList>
    </citation>
    <scope>NUCLEOTIDE SEQUENCE [LARGE SCALE GENOMIC DNA]</scope>
    <source>
        <strain evidence="5 6">UC8</strain>
    </source>
</reference>
<dbReference type="PANTHER" id="PTHR30050">
    <property type="entry name" value="CHROMOSOMAL REPLICATION INITIATOR PROTEIN DNAA"/>
    <property type="match status" value="1"/>
</dbReference>
<dbReference type="AlphaFoldDB" id="A0A5B9QVB5"/>
<dbReference type="InterPro" id="IPR027417">
    <property type="entry name" value="P-loop_NTPase"/>
</dbReference>
<evidence type="ECO:0000256" key="1">
    <source>
        <dbReference type="ARBA" id="ARBA00022741"/>
    </source>
</evidence>
<keyword evidence="2" id="KW-0067">ATP-binding</keyword>
<dbReference type="PANTHER" id="PTHR30050:SF4">
    <property type="entry name" value="ATP-BINDING PROTEIN RV3427C IN INSERTION SEQUENCE-RELATED"/>
    <property type="match status" value="1"/>
</dbReference>
<dbReference type="InterPro" id="IPR047661">
    <property type="entry name" value="IstB"/>
</dbReference>
<dbReference type="SUPFAM" id="SSF52540">
    <property type="entry name" value="P-loop containing nucleoside triphosphate hydrolases"/>
    <property type="match status" value="1"/>
</dbReference>
<protein>
    <submittedName>
        <fullName evidence="5">DNA replication protein DnaC</fullName>
    </submittedName>
</protein>
<dbReference type="InterPro" id="IPR028350">
    <property type="entry name" value="DNAC/IstB-like"/>
</dbReference>
<dbReference type="GO" id="GO:0005524">
    <property type="term" value="F:ATP binding"/>
    <property type="evidence" value="ECO:0007669"/>
    <property type="project" value="UniProtKB-KW"/>
</dbReference>
<feature type="domain" description="IstB-like ATP-binding" evidence="4">
    <location>
        <begin position="9"/>
        <end position="242"/>
    </location>
</feature>
<feature type="compositionally biased region" description="Polar residues" evidence="3">
    <location>
        <begin position="241"/>
        <end position="259"/>
    </location>
</feature>
<evidence type="ECO:0000313" key="5">
    <source>
        <dbReference type="EMBL" id="QEG41315.1"/>
    </source>
</evidence>
<dbReference type="InterPro" id="IPR002611">
    <property type="entry name" value="IstB_ATP-bd"/>
</dbReference>
<dbReference type="Gene3D" id="3.40.50.300">
    <property type="entry name" value="P-loop containing nucleotide triphosphate hydrolases"/>
    <property type="match status" value="1"/>
</dbReference>
<accession>A0A5B9QVB5</accession>
<dbReference type="PIRSF" id="PIRSF003073">
    <property type="entry name" value="DNAC_TnpB_IstB"/>
    <property type="match status" value="1"/>
</dbReference>
<dbReference type="CDD" id="cd00009">
    <property type="entry name" value="AAA"/>
    <property type="match status" value="1"/>
</dbReference>
<feature type="region of interest" description="Disordered" evidence="3">
    <location>
        <begin position="235"/>
        <end position="259"/>
    </location>
</feature>
<dbReference type="Pfam" id="PF01695">
    <property type="entry name" value="IstB_IS21"/>
    <property type="match status" value="1"/>
</dbReference>
<dbReference type="KEGG" id="rul:UC8_33340"/>
<evidence type="ECO:0000256" key="3">
    <source>
        <dbReference type="SAM" id="MobiDB-lite"/>
    </source>
</evidence>
<evidence type="ECO:0000313" key="6">
    <source>
        <dbReference type="Proteomes" id="UP000325286"/>
    </source>
</evidence>
<dbReference type="EMBL" id="CP042914">
    <property type="protein sequence ID" value="QEG41315.1"/>
    <property type="molecule type" value="Genomic_DNA"/>
</dbReference>